<proteinExistence type="predicted"/>
<reference evidence="3 4" key="1">
    <citation type="submission" date="2019-10" db="EMBL/GenBank/DDBJ databases">
        <title>Bacillus aerolatum sp. nov., isolated from bioaerosol of sport playgrounds.</title>
        <authorList>
            <person name="Chen P."/>
            <person name="Zhang G."/>
        </authorList>
    </citation>
    <scope>NUCLEOTIDE SEQUENCE [LARGE SCALE GENOMIC DNA]</scope>
    <source>
        <strain evidence="3 4">CX253</strain>
    </source>
</reference>
<sequence>MSVKKVVQKGQEVDVSTIISKMVQRARTAMDQIYDYSQEQVDEIVQAVAWAIYKPGNAEELARIALQDTGVGRYDHKVIKKRRKTMGTLYDLKGKKTVGVINRDVATGITEIAKPVGVVGAVVPSTNPGATPVNIAMMALKGRNAIIIAPSPKGLSTSELLLKYIHQELEKIGAPADLVQVLPSPVNKAKTKELMKQVDFLTVTGSRNNVNLGQTSGTPNVCVSEGNVVSIVDSTAKVKEAAHKIFLSKTFDNSTSCSNDNSIVIEASVYDEMIEALQKEGGYLCNPAEKMKLQEAMWIDGKRESRTLAKDPEIIAREAGMKNTKAKKAQFFMVEETGIGEKHPFSGEKLAVVLTVYKADSFEHAIEITKKILNYHGRGHSCGLHTTDESHIEQIGLEIDVCRLLINQVQVYGNGGSFDNGLNFTLSMGGGTWAGNNIGENLSYKHFLNITKVSRVIPEVVPSEEELWGTYWNKYGRE</sequence>
<accession>A0A6I1FTJ7</accession>
<dbReference type="Proteomes" id="UP000429595">
    <property type="component" value="Unassembled WGS sequence"/>
</dbReference>
<evidence type="ECO:0000256" key="1">
    <source>
        <dbReference type="ARBA" id="ARBA00023002"/>
    </source>
</evidence>
<dbReference type="EMBL" id="WEIO01000008">
    <property type="protein sequence ID" value="KAB7705628.1"/>
    <property type="molecule type" value="Genomic_DNA"/>
</dbReference>
<dbReference type="CDD" id="cd07122">
    <property type="entry name" value="ALDH_F20_ACDH"/>
    <property type="match status" value="1"/>
</dbReference>
<dbReference type="Gene3D" id="3.40.605.10">
    <property type="entry name" value="Aldehyde Dehydrogenase, Chain A, domain 1"/>
    <property type="match status" value="1"/>
</dbReference>
<keyword evidence="1" id="KW-0560">Oxidoreductase</keyword>
<dbReference type="GO" id="GO:0016620">
    <property type="term" value="F:oxidoreductase activity, acting on the aldehyde or oxo group of donors, NAD or NADP as acceptor"/>
    <property type="evidence" value="ECO:0007669"/>
    <property type="project" value="InterPro"/>
</dbReference>
<dbReference type="RefSeq" id="WP_152152979.1">
    <property type="nucleotide sequence ID" value="NZ_WEIO01000008.1"/>
</dbReference>
<dbReference type="NCBIfam" id="NF047625">
    <property type="entry name" value="AcylSulfactDhSauS"/>
    <property type="match status" value="1"/>
</dbReference>
<dbReference type="InterPro" id="IPR016163">
    <property type="entry name" value="Ald_DH_C"/>
</dbReference>
<dbReference type="SUPFAM" id="SSF53720">
    <property type="entry name" value="ALDH-like"/>
    <property type="match status" value="1"/>
</dbReference>
<dbReference type="Pfam" id="PF00171">
    <property type="entry name" value="Aldedh"/>
    <property type="match status" value="1"/>
</dbReference>
<protein>
    <submittedName>
        <fullName evidence="3">Aldehyde dehydrogenase family protein</fullName>
    </submittedName>
</protein>
<dbReference type="PANTHER" id="PTHR11699">
    <property type="entry name" value="ALDEHYDE DEHYDROGENASE-RELATED"/>
    <property type="match status" value="1"/>
</dbReference>
<evidence type="ECO:0000313" key="4">
    <source>
        <dbReference type="Proteomes" id="UP000429595"/>
    </source>
</evidence>
<keyword evidence="4" id="KW-1185">Reference proteome</keyword>
<organism evidence="3 4">
    <name type="scientific">Bacillus aerolatus</name>
    <dbReference type="NCBI Taxonomy" id="2653354"/>
    <lineage>
        <taxon>Bacteria</taxon>
        <taxon>Bacillati</taxon>
        <taxon>Bacillota</taxon>
        <taxon>Bacilli</taxon>
        <taxon>Bacillales</taxon>
        <taxon>Bacillaceae</taxon>
        <taxon>Bacillus</taxon>
    </lineage>
</organism>
<comment type="caution">
    <text evidence="3">The sequence shown here is derived from an EMBL/GenBank/DDBJ whole genome shotgun (WGS) entry which is preliminary data.</text>
</comment>
<dbReference type="InterPro" id="IPR016162">
    <property type="entry name" value="Ald_DH_N"/>
</dbReference>
<name>A0A6I1FTJ7_9BACI</name>
<dbReference type="AlphaFoldDB" id="A0A6I1FTJ7"/>
<evidence type="ECO:0000313" key="3">
    <source>
        <dbReference type="EMBL" id="KAB7705628.1"/>
    </source>
</evidence>
<dbReference type="InterPro" id="IPR016161">
    <property type="entry name" value="Ald_DH/histidinol_DH"/>
</dbReference>
<dbReference type="Gene3D" id="3.40.309.10">
    <property type="entry name" value="Aldehyde Dehydrogenase, Chain A, domain 2"/>
    <property type="match status" value="1"/>
</dbReference>
<feature type="domain" description="Aldehyde dehydrogenase" evidence="2">
    <location>
        <begin position="19"/>
        <end position="279"/>
    </location>
</feature>
<dbReference type="InterPro" id="IPR015590">
    <property type="entry name" value="Aldehyde_DH_dom"/>
</dbReference>
<evidence type="ECO:0000259" key="2">
    <source>
        <dbReference type="Pfam" id="PF00171"/>
    </source>
</evidence>
<gene>
    <name evidence="3" type="ORF">F9802_13945</name>
</gene>